<dbReference type="OrthoDB" id="2437843at2"/>
<keyword evidence="1" id="KW-0175">Coiled coil</keyword>
<organism evidence="3 5">
    <name type="scientific">Caldalkalibacillus thermarum (strain TA2.A1)</name>
    <dbReference type="NCBI Taxonomy" id="986075"/>
    <lineage>
        <taxon>Bacteria</taxon>
        <taxon>Bacillati</taxon>
        <taxon>Bacillota</taxon>
        <taxon>Bacilli</taxon>
        <taxon>Bacillales</taxon>
        <taxon>Bacillaceae</taxon>
        <taxon>Caldalkalibacillus</taxon>
    </lineage>
</organism>
<dbReference type="PANTHER" id="PTHR40070:SF1">
    <property type="entry name" value="UPF0478 PROTEIN YTXG"/>
    <property type="match status" value="1"/>
</dbReference>
<feature type="transmembrane region" description="Helical" evidence="2">
    <location>
        <begin position="6"/>
        <end position="27"/>
    </location>
</feature>
<dbReference type="EMBL" id="CP082237">
    <property type="protein sequence ID" value="QZT35055.1"/>
    <property type="molecule type" value="Genomic_DNA"/>
</dbReference>
<dbReference type="EMBL" id="AFCE01000149">
    <property type="protein sequence ID" value="EGL82408.1"/>
    <property type="molecule type" value="Genomic_DNA"/>
</dbReference>
<evidence type="ECO:0000313" key="3">
    <source>
        <dbReference type="EMBL" id="EGL82408.1"/>
    </source>
</evidence>
<keyword evidence="6" id="KW-1185">Reference proteome</keyword>
<dbReference type="AlphaFoldDB" id="F5L888"/>
<dbReference type="KEGG" id="cthu:HUR95_07480"/>
<keyword evidence="2" id="KW-0472">Membrane</keyword>
<dbReference type="Proteomes" id="UP000825179">
    <property type="component" value="Chromosome"/>
</dbReference>
<dbReference type="RefSeq" id="WP_007505267.1">
    <property type="nucleotide sequence ID" value="NZ_AFCE01000149.1"/>
</dbReference>
<proteinExistence type="predicted"/>
<keyword evidence="2" id="KW-1133">Transmembrane helix</keyword>
<dbReference type="InterPro" id="IPR027267">
    <property type="entry name" value="AH/BAR_dom_sf"/>
</dbReference>
<reference evidence="4 6" key="2">
    <citation type="journal article" date="2020" name="Extremophiles">
        <title>Genomic analysis of Caldalkalibacillus thermarum TA2.A1 reveals aerobic alkaliphilic metabolism and evolutionary hallmarks linking alkaliphilic bacteria and plant life.</title>
        <authorList>
            <person name="de Jong S.I."/>
            <person name="van den Broek M.A."/>
            <person name="Merkel A.Y."/>
            <person name="de la Torre Cortes P."/>
            <person name="Kalamorz F."/>
            <person name="Cook G.M."/>
            <person name="van Loosdrecht M.C.M."/>
            <person name="McMillan D.G.G."/>
        </authorList>
    </citation>
    <scope>NUCLEOTIDE SEQUENCE [LARGE SCALE GENOMIC DNA]</scope>
    <source>
        <strain evidence="4 6">TA2.A1</strain>
    </source>
</reference>
<reference evidence="3 5" key="1">
    <citation type="journal article" date="2011" name="J. Bacteriol.">
        <title>Draft genome sequence of the thermoalkaliphilic Caldalkalibacillus thermarum strain TA2.A1.</title>
        <authorList>
            <person name="Kalamorz F."/>
            <person name="Keis S."/>
            <person name="McMillan D.G."/>
            <person name="Olsson K."/>
            <person name="Stanton J.A."/>
            <person name="Stockwell P."/>
            <person name="Black M.A."/>
            <person name="Klingeman D.M."/>
            <person name="Land M.L."/>
            <person name="Han C.S."/>
            <person name="Martin S.L."/>
            <person name="Becher S.A."/>
            <person name="Peddie C.J."/>
            <person name="Morgan H.W."/>
            <person name="Matthies D."/>
            <person name="Preiss L."/>
            <person name="Meier T."/>
            <person name="Brown S.D."/>
            <person name="Cook G.M."/>
        </authorList>
    </citation>
    <scope>NUCLEOTIDE SEQUENCE [LARGE SCALE GENOMIC DNA]</scope>
    <source>
        <strain evidence="3 5">TA2.A1</strain>
    </source>
</reference>
<protein>
    <submittedName>
        <fullName evidence="4">DUF948 domain-containing protein</fullName>
    </submittedName>
</protein>
<dbReference type="SUPFAM" id="SSF103657">
    <property type="entry name" value="BAR/IMD domain-like"/>
    <property type="match status" value="1"/>
</dbReference>
<sequence length="158" mass="18079">MGIIEISVALIAVAFVVLVIYIVKTLLTVQQSLQELSENMATIERRVDELSRETTALIRRTNQLTEDIYNKSQSLNQLFKSAEEIGQATRQVSSSMKEISSTIMDSVTRSVRQTAIKHQSTVDEIMKYVTLFLDLWHKWQSYRVQKDLDHNKGGMRDG</sequence>
<evidence type="ECO:0000313" key="5">
    <source>
        <dbReference type="Proteomes" id="UP000010716"/>
    </source>
</evidence>
<name>F5L888_CALTT</name>
<dbReference type="Pfam" id="PF06103">
    <property type="entry name" value="DUF948"/>
    <property type="match status" value="1"/>
</dbReference>
<feature type="coiled-coil region" evidence="1">
    <location>
        <begin position="26"/>
        <end position="60"/>
    </location>
</feature>
<gene>
    <name evidence="3" type="ORF">CathTA2_2040</name>
    <name evidence="4" type="ORF">HUR95_07480</name>
</gene>
<evidence type="ECO:0000313" key="6">
    <source>
        <dbReference type="Proteomes" id="UP000825179"/>
    </source>
</evidence>
<dbReference type="Proteomes" id="UP000010716">
    <property type="component" value="Unassembled WGS sequence"/>
</dbReference>
<reference evidence="4" key="3">
    <citation type="submission" date="2021-08" db="EMBL/GenBank/DDBJ databases">
        <authorList>
            <person name="de Jong S."/>
            <person name="van den Broek M."/>
            <person name="Merkel A."/>
            <person name="de la Torre Cortes P."/>
            <person name="Kalamorz F."/>
            <person name="Cook G."/>
            <person name="van Loosdrecht M."/>
            <person name="McMillan D."/>
        </authorList>
    </citation>
    <scope>NUCLEOTIDE SEQUENCE</scope>
    <source>
        <strain evidence="4">TA2.A1</strain>
    </source>
</reference>
<dbReference type="Gene3D" id="1.10.287.950">
    <property type="entry name" value="Methyl-accepting chemotaxis protein"/>
    <property type="match status" value="1"/>
</dbReference>
<dbReference type="eggNOG" id="COG4768">
    <property type="taxonomic scope" value="Bacteria"/>
</dbReference>
<keyword evidence="2" id="KW-0812">Transmembrane</keyword>
<evidence type="ECO:0000256" key="1">
    <source>
        <dbReference type="SAM" id="Coils"/>
    </source>
</evidence>
<evidence type="ECO:0000256" key="2">
    <source>
        <dbReference type="SAM" id="Phobius"/>
    </source>
</evidence>
<dbReference type="PANTHER" id="PTHR40070">
    <property type="entry name" value="UPF0478 PROTEIN YTXG"/>
    <property type="match status" value="1"/>
</dbReference>
<accession>F5L888</accession>
<dbReference type="InterPro" id="IPR009293">
    <property type="entry name" value="UPF0478"/>
</dbReference>
<evidence type="ECO:0000313" key="4">
    <source>
        <dbReference type="EMBL" id="QZT35055.1"/>
    </source>
</evidence>